<keyword evidence="3" id="KW-1185">Reference proteome</keyword>
<gene>
    <name evidence="2" type="ORF">JZ751_007886</name>
</gene>
<keyword evidence="1" id="KW-0812">Transmembrane</keyword>
<evidence type="ECO:0000313" key="3">
    <source>
        <dbReference type="Proteomes" id="UP000824540"/>
    </source>
</evidence>
<dbReference type="Gene3D" id="3.40.50.300">
    <property type="entry name" value="P-loop containing nucleotide triphosphate hydrolases"/>
    <property type="match status" value="1"/>
</dbReference>
<accession>A0A8T2P157</accession>
<dbReference type="PANTHER" id="PTHR15723">
    <property type="entry name" value="CARBOHYDRATE SULFOTRANSFERASE 15"/>
    <property type="match status" value="1"/>
</dbReference>
<keyword evidence="1" id="KW-1133">Transmembrane helix</keyword>
<dbReference type="PANTHER" id="PTHR15723:SF0">
    <property type="entry name" value="CARBOHYDRATE SULFOTRANSFERASE 15"/>
    <property type="match status" value="1"/>
</dbReference>
<sequence length="268" mass="31166">DLVLLSASLVDCSGPSLHSEPGTEVELPWPGLKAEDSPMNLFAVLEVKRDPHRRWSALICFRKARLYGFFFGLMVMFLIMASYVLTGDKKGLLLTPSPYHFTTLVNPGPLTFNLSSAKDYANIKLVVKTIASKVEFSPRPVPSRKDLVHSEPHMFSVLPRKFLPDVKNPCWYEEHNGNITTDPYGTNLYARYSKRYRTAFDHLRNAFREHLYHRGSKYYRLRCLPYFYIIGQPKCGTTDLYDRLRLHPDVRFTTCKEPHWWTRKRFGK</sequence>
<feature type="transmembrane region" description="Helical" evidence="1">
    <location>
        <begin position="66"/>
        <end position="85"/>
    </location>
</feature>
<dbReference type="GO" id="GO:0019319">
    <property type="term" value="P:hexose biosynthetic process"/>
    <property type="evidence" value="ECO:0007669"/>
    <property type="project" value="TreeGrafter"/>
</dbReference>
<protein>
    <recommendedName>
        <fullName evidence="4">Carbohydrate sulfotransferase 15</fullName>
    </recommendedName>
</protein>
<organism evidence="2 3">
    <name type="scientific">Albula glossodonta</name>
    <name type="common">roundjaw bonefish</name>
    <dbReference type="NCBI Taxonomy" id="121402"/>
    <lineage>
        <taxon>Eukaryota</taxon>
        <taxon>Metazoa</taxon>
        <taxon>Chordata</taxon>
        <taxon>Craniata</taxon>
        <taxon>Vertebrata</taxon>
        <taxon>Euteleostomi</taxon>
        <taxon>Actinopterygii</taxon>
        <taxon>Neopterygii</taxon>
        <taxon>Teleostei</taxon>
        <taxon>Albuliformes</taxon>
        <taxon>Albulidae</taxon>
        <taxon>Albula</taxon>
    </lineage>
</organism>
<dbReference type="SUPFAM" id="SSF52540">
    <property type="entry name" value="P-loop containing nucleoside triphosphate hydrolases"/>
    <property type="match status" value="1"/>
</dbReference>
<dbReference type="OrthoDB" id="8068875at2759"/>
<dbReference type="InterPro" id="IPR052654">
    <property type="entry name" value="CS_Sulfotransferase"/>
</dbReference>
<dbReference type="GO" id="GO:0050659">
    <property type="term" value="F:N-acetylgalactosamine 4-sulfate 6-O-sulfotransferase activity"/>
    <property type="evidence" value="ECO:0007669"/>
    <property type="project" value="TreeGrafter"/>
</dbReference>
<evidence type="ECO:0008006" key="4">
    <source>
        <dbReference type="Google" id="ProtNLM"/>
    </source>
</evidence>
<reference evidence="2" key="1">
    <citation type="thesis" date="2021" institute="BYU ScholarsArchive" country="Provo, UT, USA">
        <title>Applications of and Algorithms for Genome Assembly and Genomic Analyses with an Emphasis on Marine Teleosts.</title>
        <authorList>
            <person name="Pickett B.D."/>
        </authorList>
    </citation>
    <scope>NUCLEOTIDE SEQUENCE</scope>
    <source>
        <strain evidence="2">HI-2016</strain>
    </source>
</reference>
<evidence type="ECO:0000256" key="1">
    <source>
        <dbReference type="SAM" id="Phobius"/>
    </source>
</evidence>
<evidence type="ECO:0000313" key="2">
    <source>
        <dbReference type="EMBL" id="KAG9346069.1"/>
    </source>
</evidence>
<keyword evidence="1" id="KW-0472">Membrane</keyword>
<dbReference type="InterPro" id="IPR027417">
    <property type="entry name" value="P-loop_NTPase"/>
</dbReference>
<dbReference type="Proteomes" id="UP000824540">
    <property type="component" value="Unassembled WGS sequence"/>
</dbReference>
<name>A0A8T2P157_9TELE</name>
<feature type="non-terminal residue" evidence="2">
    <location>
        <position position="268"/>
    </location>
</feature>
<proteinExistence type="predicted"/>
<dbReference type="EMBL" id="JAFBMS010000016">
    <property type="protein sequence ID" value="KAG9346069.1"/>
    <property type="molecule type" value="Genomic_DNA"/>
</dbReference>
<comment type="caution">
    <text evidence="2">The sequence shown here is derived from an EMBL/GenBank/DDBJ whole genome shotgun (WGS) entry which is preliminary data.</text>
</comment>
<dbReference type="AlphaFoldDB" id="A0A8T2P157"/>